<sequence length="166" mass="17884">MSTEEPSNGVMQQALPSGNEPQPSEEDMLDVGMSYGRFITQRITMPSGATLTTFIGPLAMSIPEGEVEVHETSFNPISGTISGGDGCQGPPGYKVHPWQVAEMGARLRQKNYDQRNTVYHHAADMEQLQDTQKHRSGDEADDGNGEGSGTSLELPVTFHTGSCARS</sequence>
<feature type="region of interest" description="Disordered" evidence="1">
    <location>
        <begin position="129"/>
        <end position="166"/>
    </location>
</feature>
<dbReference type="Proteomes" id="UP000076842">
    <property type="component" value="Unassembled WGS sequence"/>
</dbReference>
<accession>A0A165ESE8</accession>
<feature type="region of interest" description="Disordered" evidence="1">
    <location>
        <begin position="1"/>
        <end position="28"/>
    </location>
</feature>
<dbReference type="AlphaFoldDB" id="A0A165ESE8"/>
<protein>
    <submittedName>
        <fullName evidence="2">Uncharacterized protein</fullName>
    </submittedName>
</protein>
<organism evidence="2 3">
    <name type="scientific">Calocera cornea HHB12733</name>
    <dbReference type="NCBI Taxonomy" id="1353952"/>
    <lineage>
        <taxon>Eukaryota</taxon>
        <taxon>Fungi</taxon>
        <taxon>Dikarya</taxon>
        <taxon>Basidiomycota</taxon>
        <taxon>Agaricomycotina</taxon>
        <taxon>Dacrymycetes</taxon>
        <taxon>Dacrymycetales</taxon>
        <taxon>Dacrymycetaceae</taxon>
        <taxon>Calocera</taxon>
    </lineage>
</organism>
<dbReference type="EMBL" id="KV423995">
    <property type="protein sequence ID" value="KZT55440.1"/>
    <property type="molecule type" value="Genomic_DNA"/>
</dbReference>
<dbReference type="InParanoid" id="A0A165ESE8"/>
<keyword evidence="3" id="KW-1185">Reference proteome</keyword>
<name>A0A165ESE8_9BASI</name>
<evidence type="ECO:0000256" key="1">
    <source>
        <dbReference type="SAM" id="MobiDB-lite"/>
    </source>
</evidence>
<evidence type="ECO:0000313" key="3">
    <source>
        <dbReference type="Proteomes" id="UP000076842"/>
    </source>
</evidence>
<proteinExistence type="predicted"/>
<gene>
    <name evidence="2" type="ORF">CALCODRAFT_510144</name>
</gene>
<evidence type="ECO:0000313" key="2">
    <source>
        <dbReference type="EMBL" id="KZT55440.1"/>
    </source>
</evidence>
<reference evidence="2 3" key="1">
    <citation type="journal article" date="2016" name="Mol. Biol. Evol.">
        <title>Comparative Genomics of Early-Diverging Mushroom-Forming Fungi Provides Insights into the Origins of Lignocellulose Decay Capabilities.</title>
        <authorList>
            <person name="Nagy L.G."/>
            <person name="Riley R."/>
            <person name="Tritt A."/>
            <person name="Adam C."/>
            <person name="Daum C."/>
            <person name="Floudas D."/>
            <person name="Sun H."/>
            <person name="Yadav J.S."/>
            <person name="Pangilinan J."/>
            <person name="Larsson K.H."/>
            <person name="Matsuura K."/>
            <person name="Barry K."/>
            <person name="Labutti K."/>
            <person name="Kuo R."/>
            <person name="Ohm R.A."/>
            <person name="Bhattacharya S.S."/>
            <person name="Shirouzu T."/>
            <person name="Yoshinaga Y."/>
            <person name="Martin F.M."/>
            <person name="Grigoriev I.V."/>
            <person name="Hibbett D.S."/>
        </authorList>
    </citation>
    <scope>NUCLEOTIDE SEQUENCE [LARGE SCALE GENOMIC DNA]</scope>
    <source>
        <strain evidence="2 3">HHB12733</strain>
    </source>
</reference>
<feature type="compositionally biased region" description="Polar residues" evidence="1">
    <location>
        <begin position="1"/>
        <end position="22"/>
    </location>
</feature>